<proteinExistence type="predicted"/>
<sequence length="423" mass="45692">MTETHTDVCVVGGGPAGLTLALLLLRSGARVAVVEKLRSLEREYRGEILQPGGQALLEALGVLDGARARGCHEHDRFLLEERGRILINGDYRRLPGPFNCLLSIPQRHLLAELLDQCSAHPGFRYLGSSRCSALIEDTRQRVRGILGHGPDGELMVRARCVVGADGRYSKVRRLARLEYDRVDAFDQDVLWFKLPGEGALPADVRIFRAGGSPVLAYTSHPGSVQLGWTLPHRRYRDLAARGLDHIKSRLRAAVPEYAERIDAGIASFRDLSLLDVFSGTARTWTRPGLLLIGDSAHTHGPIGAQGINLAIQDAVAAHPALLSALADGDGDADGDGTGPLERYARDRRRDVRQIMKLQAVQGKMMLSTGGLAAAVRPRAAAVVSRTPVYRAVLGRLAYGNRSIAVRTDLFRPPASAGSGNLAG</sequence>
<feature type="domain" description="FAD-binding" evidence="2">
    <location>
        <begin position="6"/>
        <end position="356"/>
    </location>
</feature>
<dbReference type="PANTHER" id="PTHR43476">
    <property type="entry name" value="3-(3-HYDROXY-PHENYL)PROPIONATE/3-HYDROXYCINNAMIC ACID HYDROXYLASE"/>
    <property type="match status" value="1"/>
</dbReference>
<comment type="caution">
    <text evidence="3">The sequence shown here is derived from an EMBL/GenBank/DDBJ whole genome shotgun (WGS) entry which is preliminary data.</text>
</comment>
<accession>A0A6G4WQQ6</accession>
<protein>
    <submittedName>
        <fullName evidence="3">FAD-binding protein</fullName>
    </submittedName>
</protein>
<keyword evidence="4" id="KW-1185">Reference proteome</keyword>
<name>A0A6G4WQQ6_9ACTN</name>
<evidence type="ECO:0000256" key="1">
    <source>
        <dbReference type="ARBA" id="ARBA00023002"/>
    </source>
</evidence>
<dbReference type="InterPro" id="IPR050631">
    <property type="entry name" value="PheA/TfdB_FAD_monoxygenase"/>
</dbReference>
<dbReference type="InterPro" id="IPR002938">
    <property type="entry name" value="FAD-bd"/>
</dbReference>
<dbReference type="PRINTS" id="PR00420">
    <property type="entry name" value="RNGMNOXGNASE"/>
</dbReference>
<keyword evidence="1" id="KW-0560">Oxidoreductase</keyword>
<gene>
    <name evidence="3" type="ORF">G5C65_04330</name>
</gene>
<organism evidence="3 4">
    <name type="scientific">Streptomyces boncukensis</name>
    <dbReference type="NCBI Taxonomy" id="2711219"/>
    <lineage>
        <taxon>Bacteria</taxon>
        <taxon>Bacillati</taxon>
        <taxon>Actinomycetota</taxon>
        <taxon>Actinomycetes</taxon>
        <taxon>Kitasatosporales</taxon>
        <taxon>Streptomycetaceae</taxon>
        <taxon>Streptomyces</taxon>
    </lineage>
</organism>
<dbReference type="EMBL" id="JAAKZZ010000024">
    <property type="protein sequence ID" value="NGO67596.1"/>
    <property type="molecule type" value="Genomic_DNA"/>
</dbReference>
<dbReference type="GO" id="GO:0016491">
    <property type="term" value="F:oxidoreductase activity"/>
    <property type="evidence" value="ECO:0007669"/>
    <property type="project" value="UniProtKB-KW"/>
</dbReference>
<evidence type="ECO:0000313" key="4">
    <source>
        <dbReference type="Proteomes" id="UP000477722"/>
    </source>
</evidence>
<dbReference type="PANTHER" id="PTHR43476:SF5">
    <property type="entry name" value="FAD-DEPENDENT MONOOXYGENASE"/>
    <property type="match status" value="1"/>
</dbReference>
<dbReference type="Gene3D" id="3.50.50.60">
    <property type="entry name" value="FAD/NAD(P)-binding domain"/>
    <property type="match status" value="2"/>
</dbReference>
<reference evidence="3 4" key="1">
    <citation type="submission" date="2020-02" db="EMBL/GenBank/DDBJ databases">
        <title>Whole-genome analyses of novel actinobacteria.</title>
        <authorList>
            <person name="Sahin N."/>
            <person name="Tatar D."/>
        </authorList>
    </citation>
    <scope>NUCLEOTIDE SEQUENCE [LARGE SCALE GENOMIC DNA]</scope>
    <source>
        <strain evidence="3 4">SB3404</strain>
    </source>
</reference>
<dbReference type="AlphaFoldDB" id="A0A6G4WQQ6"/>
<dbReference type="GO" id="GO:0071949">
    <property type="term" value="F:FAD binding"/>
    <property type="evidence" value="ECO:0007669"/>
    <property type="project" value="InterPro"/>
</dbReference>
<dbReference type="SUPFAM" id="SSF51905">
    <property type="entry name" value="FAD/NAD(P)-binding domain"/>
    <property type="match status" value="1"/>
</dbReference>
<dbReference type="Pfam" id="PF01494">
    <property type="entry name" value="FAD_binding_3"/>
    <property type="match status" value="1"/>
</dbReference>
<evidence type="ECO:0000259" key="2">
    <source>
        <dbReference type="Pfam" id="PF01494"/>
    </source>
</evidence>
<evidence type="ECO:0000313" key="3">
    <source>
        <dbReference type="EMBL" id="NGO67596.1"/>
    </source>
</evidence>
<dbReference type="Proteomes" id="UP000477722">
    <property type="component" value="Unassembled WGS sequence"/>
</dbReference>
<dbReference type="InterPro" id="IPR036188">
    <property type="entry name" value="FAD/NAD-bd_sf"/>
</dbReference>